<sequence length="244" mass="26511">MKKTLTILTLLVSFISFKASAQDDLPQQLKSYLSFQGGISMPGGNFGKSDYYNNSAGYAKNGAVFGFDAAVYIYKNFGIGATFTFQDQGELTTNDATNLSNGYNSSFVKESTTVTAQGRYHSSFLMLGPQYSFVIKKFILDLRASAGIMKSWSTPITDVEFDTSTTDNIEPQQLSSTARAFVYGGSAGLRYSLSDSWDIGFKLNYVNSDGIAIQNSDNPGTTGRLVTKQPITVLQSTLGITLHL</sequence>
<evidence type="ECO:0000313" key="4">
    <source>
        <dbReference type="EMBL" id="TWJ04845.1"/>
    </source>
</evidence>
<evidence type="ECO:0000313" key="5">
    <source>
        <dbReference type="Proteomes" id="UP000317010"/>
    </source>
</evidence>
<gene>
    <name evidence="4" type="ORF">JN11_00568</name>
</gene>
<keyword evidence="5" id="KW-1185">Reference proteome</keyword>
<accession>A0A562UHV4</accession>
<evidence type="ECO:0000256" key="2">
    <source>
        <dbReference type="SAM" id="SignalP"/>
    </source>
</evidence>
<dbReference type="EMBL" id="VLLI01000001">
    <property type="protein sequence ID" value="TWJ04845.1"/>
    <property type="molecule type" value="Genomic_DNA"/>
</dbReference>
<name>A0A562UHV4_9SPHI</name>
<feature type="domain" description="Outer membrane protein beta-barrel" evidence="3">
    <location>
        <begin position="11"/>
        <end position="215"/>
    </location>
</feature>
<proteinExistence type="predicted"/>
<dbReference type="SUPFAM" id="SSF56925">
    <property type="entry name" value="OMPA-like"/>
    <property type="match status" value="1"/>
</dbReference>
<dbReference type="Pfam" id="PF13505">
    <property type="entry name" value="OMP_b-brl"/>
    <property type="match status" value="1"/>
</dbReference>
<feature type="signal peptide" evidence="2">
    <location>
        <begin position="1"/>
        <end position="21"/>
    </location>
</feature>
<feature type="chain" id="PRO_5022117346" evidence="2">
    <location>
        <begin position="22"/>
        <end position="244"/>
    </location>
</feature>
<dbReference type="InterPro" id="IPR011250">
    <property type="entry name" value="OMP/PagP_B-barrel"/>
</dbReference>
<dbReference type="AlphaFoldDB" id="A0A562UHV4"/>
<dbReference type="Proteomes" id="UP000317010">
    <property type="component" value="Unassembled WGS sequence"/>
</dbReference>
<dbReference type="InterPro" id="IPR027385">
    <property type="entry name" value="Beta-barrel_OMP"/>
</dbReference>
<reference evidence="4 5" key="1">
    <citation type="submission" date="2019-07" db="EMBL/GenBank/DDBJ databases">
        <title>Genomic Encyclopedia of Archaeal and Bacterial Type Strains, Phase II (KMG-II): from individual species to whole genera.</title>
        <authorList>
            <person name="Goeker M."/>
        </authorList>
    </citation>
    <scope>NUCLEOTIDE SEQUENCE [LARGE SCALE GENOMIC DNA]</scope>
    <source>
        <strain evidence="4 5">ATCC BAA-1854</strain>
    </source>
</reference>
<evidence type="ECO:0000259" key="3">
    <source>
        <dbReference type="Pfam" id="PF13505"/>
    </source>
</evidence>
<comment type="caution">
    <text evidence="4">The sequence shown here is derived from an EMBL/GenBank/DDBJ whole genome shotgun (WGS) entry which is preliminary data.</text>
</comment>
<protein>
    <submittedName>
        <fullName evidence="4">Outer membrane protein with beta-barrel domain</fullName>
    </submittedName>
</protein>
<organism evidence="4 5">
    <name type="scientific">Mucilaginibacter frigoritolerans</name>
    <dbReference type="NCBI Taxonomy" id="652788"/>
    <lineage>
        <taxon>Bacteria</taxon>
        <taxon>Pseudomonadati</taxon>
        <taxon>Bacteroidota</taxon>
        <taxon>Sphingobacteriia</taxon>
        <taxon>Sphingobacteriales</taxon>
        <taxon>Sphingobacteriaceae</taxon>
        <taxon>Mucilaginibacter</taxon>
    </lineage>
</organism>
<keyword evidence="1 2" id="KW-0732">Signal</keyword>
<evidence type="ECO:0000256" key="1">
    <source>
        <dbReference type="ARBA" id="ARBA00022729"/>
    </source>
</evidence>
<dbReference type="Gene3D" id="2.40.160.20">
    <property type="match status" value="1"/>
</dbReference>